<dbReference type="EMBL" id="LJTC01000016">
    <property type="protein sequence ID" value="KPM79710.1"/>
    <property type="molecule type" value="Genomic_DNA"/>
</dbReference>
<evidence type="ECO:0000256" key="4">
    <source>
        <dbReference type="ARBA" id="ARBA00023136"/>
    </source>
</evidence>
<evidence type="ECO:0000256" key="2">
    <source>
        <dbReference type="ARBA" id="ARBA00022692"/>
    </source>
</evidence>
<evidence type="ECO:0000313" key="8">
    <source>
        <dbReference type="Proteomes" id="UP000050378"/>
    </source>
</evidence>
<dbReference type="STRING" id="570156.AOG27_19505"/>
<dbReference type="Proteomes" id="UP000050378">
    <property type="component" value="Unassembled WGS sequence"/>
</dbReference>
<feature type="transmembrane region" description="Helical" evidence="5">
    <location>
        <begin position="40"/>
        <end position="59"/>
    </location>
</feature>
<comment type="caution">
    <text evidence="7">The sequence shown here is derived from an EMBL/GenBank/DDBJ whole genome shotgun (WGS) entry which is preliminary data.</text>
</comment>
<organism evidence="7 8">
    <name type="scientific">Pseudoalteromonas lipolytica</name>
    <dbReference type="NCBI Taxonomy" id="570156"/>
    <lineage>
        <taxon>Bacteria</taxon>
        <taxon>Pseudomonadati</taxon>
        <taxon>Pseudomonadota</taxon>
        <taxon>Gammaproteobacteria</taxon>
        <taxon>Alteromonadales</taxon>
        <taxon>Pseudoalteromonadaceae</taxon>
        <taxon>Pseudoalteromonas</taxon>
    </lineage>
</organism>
<name>A0A0P7CWQ8_9GAMM</name>
<dbReference type="RefSeq" id="WP_054554666.1">
    <property type="nucleotide sequence ID" value="NZ_LJTC01000016.1"/>
</dbReference>
<evidence type="ECO:0000313" key="7">
    <source>
        <dbReference type="EMBL" id="KPM79710.1"/>
    </source>
</evidence>
<dbReference type="AlphaFoldDB" id="A0A0P7CWQ8"/>
<keyword evidence="3 5" id="KW-1133">Transmembrane helix</keyword>
<keyword evidence="4 5" id="KW-0472">Membrane</keyword>
<evidence type="ECO:0000256" key="3">
    <source>
        <dbReference type="ARBA" id="ARBA00022989"/>
    </source>
</evidence>
<dbReference type="InterPro" id="IPR011990">
    <property type="entry name" value="TPR-like_helical_dom_sf"/>
</dbReference>
<dbReference type="GO" id="GO:0016020">
    <property type="term" value="C:membrane"/>
    <property type="evidence" value="ECO:0007669"/>
    <property type="project" value="UniProtKB-SubCell"/>
</dbReference>
<dbReference type="PATRIC" id="fig|570156.3.peg.1827"/>
<accession>A0A0P7CWQ8</accession>
<evidence type="ECO:0000256" key="1">
    <source>
        <dbReference type="ARBA" id="ARBA00004370"/>
    </source>
</evidence>
<evidence type="ECO:0000259" key="6">
    <source>
        <dbReference type="Pfam" id="PF07219"/>
    </source>
</evidence>
<dbReference type="Pfam" id="PF07219">
    <property type="entry name" value="HemY_N"/>
    <property type="match status" value="1"/>
</dbReference>
<gene>
    <name evidence="7" type="ORF">AOG27_19505</name>
</gene>
<evidence type="ECO:0000256" key="5">
    <source>
        <dbReference type="SAM" id="Phobius"/>
    </source>
</evidence>
<sequence>MIRFLLIIIAIAVCLGIAPFFIDQKGYVLIAFNKTTIEGTIWGVTALLILAFAALFLLYKLCRYVISLYSHTRHGFFARSEERKQAAIEQGVWSLINNDYTQLELALDNNSVAEKWSDIRYALLAKAALANNESEKAVSYLDKISQDKQLKVANLWIASGETSTIFADLKALAERKKATSLELKMYAHVLVKEQKWAALNDFMPRLLRKKTLSEQEWQQLFDSYFAAQSNGNLTERYEQLTKNLKSHAEVSYLTAMAKAGELNKIELSLIKMIKKPLQHKDLARILRTSSAGDALKLQSSLQDVLKKDTENTDLLLALACLANAHGEYDLAARVFDKALNADNRHAYLQQAVLSYSKSAQPEKALVLYQ</sequence>
<reference evidence="7 8" key="1">
    <citation type="submission" date="2015-09" db="EMBL/GenBank/DDBJ databases">
        <title>Draft Genome Sequence of Pseudoalteromonas lipolytica UCD-48B.</title>
        <authorList>
            <person name="Krusor M."/>
            <person name="Coil D.A."/>
            <person name="Lang J.M."/>
            <person name="Eisen J.A."/>
            <person name="Alexiev A."/>
        </authorList>
    </citation>
    <scope>NUCLEOTIDE SEQUENCE [LARGE SCALE GENOMIC DNA]</scope>
    <source>
        <strain evidence="7 8">UCD-48B</strain>
    </source>
</reference>
<proteinExistence type="predicted"/>
<dbReference type="SUPFAM" id="SSF48452">
    <property type="entry name" value="TPR-like"/>
    <property type="match status" value="1"/>
</dbReference>
<protein>
    <submittedName>
        <fullName evidence="7">Heme biosynthesis protein</fullName>
    </submittedName>
</protein>
<feature type="domain" description="HemY N-terminal" evidence="6">
    <location>
        <begin position="26"/>
        <end position="130"/>
    </location>
</feature>
<dbReference type="OrthoDB" id="7067577at2"/>
<dbReference type="InterPro" id="IPR010817">
    <property type="entry name" value="HemY_N"/>
</dbReference>
<keyword evidence="2 5" id="KW-0812">Transmembrane</keyword>
<comment type="subcellular location">
    <subcellularLocation>
        <location evidence="1">Membrane</location>
    </subcellularLocation>
</comment>